<reference evidence="2" key="1">
    <citation type="journal article" date="2012" name="Proc. Natl. Acad. Sci. U.S.A.">
        <title>Antigenic diversity is generated by distinct evolutionary mechanisms in African trypanosome species.</title>
        <authorList>
            <person name="Jackson A.P."/>
            <person name="Berry A."/>
            <person name="Aslett M."/>
            <person name="Allison H.C."/>
            <person name="Burton P."/>
            <person name="Vavrova-Anderson J."/>
            <person name="Brown R."/>
            <person name="Browne H."/>
            <person name="Corton N."/>
            <person name="Hauser H."/>
            <person name="Gamble J."/>
            <person name="Gilderthorp R."/>
            <person name="Marcello L."/>
            <person name="McQuillan J."/>
            <person name="Otto T.D."/>
            <person name="Quail M.A."/>
            <person name="Sanders M.J."/>
            <person name="van Tonder A."/>
            <person name="Ginger M.L."/>
            <person name="Field M.C."/>
            <person name="Barry J.D."/>
            <person name="Hertz-Fowler C."/>
            <person name="Berriman M."/>
        </authorList>
    </citation>
    <scope>NUCLEOTIDE SEQUENCE</scope>
    <source>
        <strain evidence="2">Y486</strain>
    </source>
</reference>
<evidence type="ECO:0000313" key="2">
    <source>
        <dbReference type="EMBL" id="CCC47012.1"/>
    </source>
</evidence>
<protein>
    <submittedName>
        <fullName evidence="2">Uncharacterized protein</fullName>
    </submittedName>
</protein>
<name>G0TST4_TRYVY</name>
<keyword evidence="1" id="KW-0472">Membrane</keyword>
<proteinExistence type="predicted"/>
<dbReference type="VEuPathDB" id="TriTrypDB:TvY486_0301990"/>
<dbReference type="AlphaFoldDB" id="G0TST4"/>
<gene>
    <name evidence="2" type="ORF">TVY486_0301990</name>
</gene>
<organism evidence="2">
    <name type="scientific">Trypanosoma vivax (strain Y486)</name>
    <dbReference type="NCBI Taxonomy" id="1055687"/>
    <lineage>
        <taxon>Eukaryota</taxon>
        <taxon>Discoba</taxon>
        <taxon>Euglenozoa</taxon>
        <taxon>Kinetoplastea</taxon>
        <taxon>Metakinetoplastina</taxon>
        <taxon>Trypanosomatida</taxon>
        <taxon>Trypanosomatidae</taxon>
        <taxon>Trypanosoma</taxon>
        <taxon>Duttonella</taxon>
    </lineage>
</organism>
<keyword evidence="1" id="KW-1133">Transmembrane helix</keyword>
<accession>G0TST4</accession>
<evidence type="ECO:0000256" key="1">
    <source>
        <dbReference type="SAM" id="Phobius"/>
    </source>
</evidence>
<dbReference type="EMBL" id="HE573019">
    <property type="protein sequence ID" value="CCC47012.1"/>
    <property type="molecule type" value="Genomic_DNA"/>
</dbReference>
<feature type="transmembrane region" description="Helical" evidence="1">
    <location>
        <begin position="86"/>
        <end position="106"/>
    </location>
</feature>
<keyword evidence="1" id="KW-0812">Transmembrane</keyword>
<sequence length="117" mass="12723">MQQSAWLTVLGVPGKIRANTSLILNPCADAVKQPHATEVRRIWGTVAKKDMQAGVKRMALSRACLSTVKQMVGWNEACRAGIFSPLFISIALLLPLCVHLCCHLVFSSSLTDLHHGS</sequence>